<dbReference type="SUPFAM" id="SSF55394">
    <property type="entry name" value="Bactericidal permeability-increasing protein, BPI"/>
    <property type="match status" value="2"/>
</dbReference>
<feature type="signal peptide" evidence="2">
    <location>
        <begin position="1"/>
        <end position="20"/>
    </location>
</feature>
<keyword evidence="1" id="KW-0325">Glycoprotein</keyword>
<dbReference type="GO" id="GO:0005615">
    <property type="term" value="C:extracellular space"/>
    <property type="evidence" value="ECO:0007669"/>
    <property type="project" value="InterPro"/>
</dbReference>
<evidence type="ECO:0000256" key="1">
    <source>
        <dbReference type="ARBA" id="ARBA00023180"/>
    </source>
</evidence>
<dbReference type="Gene3D" id="3.15.20.10">
    <property type="entry name" value="Bactericidal permeability-increasing protein, domain 2"/>
    <property type="match status" value="1"/>
</dbReference>
<dbReference type="PIRSF" id="PIRSF002417">
    <property type="entry name" value="Lipid_binding_protein"/>
    <property type="match status" value="1"/>
</dbReference>
<proteinExistence type="predicted"/>
<dbReference type="PANTHER" id="PTHR46801">
    <property type="entry name" value="OS06G0309200 PROTEIN"/>
    <property type="match status" value="1"/>
</dbReference>
<dbReference type="InterPro" id="IPR017943">
    <property type="entry name" value="Bactericidal_perm-incr_a/b_dom"/>
</dbReference>
<dbReference type="AlphaFoldDB" id="A0A2I0AXQ9"/>
<dbReference type="Proteomes" id="UP000236161">
    <property type="component" value="Unassembled WGS sequence"/>
</dbReference>
<dbReference type="EMBL" id="KZ451939">
    <property type="protein sequence ID" value="PKA60333.1"/>
    <property type="molecule type" value="Genomic_DNA"/>
</dbReference>
<evidence type="ECO:0000313" key="6">
    <source>
        <dbReference type="Proteomes" id="UP000236161"/>
    </source>
</evidence>
<gene>
    <name evidence="5" type="ORF">AXF42_Ash008392</name>
</gene>
<dbReference type="SMART" id="SM00329">
    <property type="entry name" value="BPI2"/>
    <property type="match status" value="1"/>
</dbReference>
<organism evidence="5 6">
    <name type="scientific">Apostasia shenzhenica</name>
    <dbReference type="NCBI Taxonomy" id="1088818"/>
    <lineage>
        <taxon>Eukaryota</taxon>
        <taxon>Viridiplantae</taxon>
        <taxon>Streptophyta</taxon>
        <taxon>Embryophyta</taxon>
        <taxon>Tracheophyta</taxon>
        <taxon>Spermatophyta</taxon>
        <taxon>Magnoliopsida</taxon>
        <taxon>Liliopsida</taxon>
        <taxon>Asparagales</taxon>
        <taxon>Orchidaceae</taxon>
        <taxon>Apostasioideae</taxon>
        <taxon>Apostasia</taxon>
    </lineage>
</organism>
<keyword evidence="6" id="KW-1185">Reference proteome</keyword>
<dbReference type="InterPro" id="IPR017942">
    <property type="entry name" value="Lipid-bd_serum_glycop_N"/>
</dbReference>
<feature type="domain" description="Lipid-binding serum glycoprotein N-terminal" evidence="3">
    <location>
        <begin position="35"/>
        <end position="261"/>
    </location>
</feature>
<dbReference type="InterPro" id="IPR001124">
    <property type="entry name" value="Lipid-bd_serum_glycop_C"/>
</dbReference>
<protein>
    <submittedName>
        <fullName evidence="5">BPI/LBP family protein</fullName>
    </submittedName>
</protein>
<accession>A0A2I0AXQ9</accession>
<dbReference type="SMART" id="SM00328">
    <property type="entry name" value="BPI1"/>
    <property type="match status" value="1"/>
</dbReference>
<dbReference type="STRING" id="1088818.A0A2I0AXQ9"/>
<sequence>MVAPALPFLLFLSLISNSASSPLQSHDEGFISAVVSEKGLVFVKDLLVDQAVKSLTPLRLPDIDKSVKIPLIGSVHVSISNITLYRINVSSSTIRLGDAGIAIVASGANASLSMQWRYSYSTWVLVPIELFDEGSAFVQVEGMEVDLTIRMENQGGALALNATQCSCNMEDMTIKLDGGASWFYQGFVIAFDDHIRSAVETAITKKITEGIRKLGSLLRALPKEIDFGGIAALNVTFVDDPVIGNSSIGFDIDGLFVPSNSEIVSSYLYGESHDLVYSVHCRDPSKMLGISVDEAVFNSASMVLFEEGLFHWIVDKVPDQSLLNTASWKYIIPQLYRRYPNDEMQLNVSLASHPSIKVTSKNIVAIVFSDVIIEVLDGDEAIPVACISVDFSVSGVAGISKDNKIVSKAVLKDFSLTLKWSKIGNFHMFLVQGVMRIFLHTVVMPCLNSHLSKGFPVPVIRGLAIENAQILTSSSTIVLCFDVAFANSGNFTDVSS</sequence>
<dbReference type="PANTHER" id="PTHR46801:SF2">
    <property type="entry name" value="LIPOPOLYSACCHARIDE-BINDING PROTEIN"/>
    <property type="match status" value="1"/>
</dbReference>
<evidence type="ECO:0000313" key="5">
    <source>
        <dbReference type="EMBL" id="PKA60333.1"/>
    </source>
</evidence>
<dbReference type="InterPro" id="IPR030675">
    <property type="entry name" value="BPI/LBP"/>
</dbReference>
<keyword evidence="2" id="KW-0732">Signal</keyword>
<evidence type="ECO:0000259" key="3">
    <source>
        <dbReference type="SMART" id="SM00328"/>
    </source>
</evidence>
<feature type="domain" description="Lipid-binding serum glycoprotein C-terminal" evidence="4">
    <location>
        <begin position="282"/>
        <end position="481"/>
    </location>
</feature>
<reference evidence="5 6" key="1">
    <citation type="journal article" date="2017" name="Nature">
        <title>The Apostasia genome and the evolution of orchids.</title>
        <authorList>
            <person name="Zhang G.Q."/>
            <person name="Liu K.W."/>
            <person name="Li Z."/>
            <person name="Lohaus R."/>
            <person name="Hsiao Y.Y."/>
            <person name="Niu S.C."/>
            <person name="Wang J.Y."/>
            <person name="Lin Y.C."/>
            <person name="Xu Q."/>
            <person name="Chen L.J."/>
            <person name="Yoshida K."/>
            <person name="Fujiwara S."/>
            <person name="Wang Z.W."/>
            <person name="Zhang Y.Q."/>
            <person name="Mitsuda N."/>
            <person name="Wang M."/>
            <person name="Liu G.H."/>
            <person name="Pecoraro L."/>
            <person name="Huang H.X."/>
            <person name="Xiao X.J."/>
            <person name="Lin M."/>
            <person name="Wu X.Y."/>
            <person name="Wu W.L."/>
            <person name="Chen Y.Y."/>
            <person name="Chang S.B."/>
            <person name="Sakamoto S."/>
            <person name="Ohme-Takagi M."/>
            <person name="Yagi M."/>
            <person name="Zeng S.J."/>
            <person name="Shen C.Y."/>
            <person name="Yeh C.M."/>
            <person name="Luo Y.B."/>
            <person name="Tsai W.C."/>
            <person name="Van de Peer Y."/>
            <person name="Liu Z.J."/>
        </authorList>
    </citation>
    <scope>NUCLEOTIDE SEQUENCE [LARGE SCALE GENOMIC DNA]</scope>
    <source>
        <strain evidence="6">cv. Shenzhen</strain>
        <tissue evidence="5">Stem</tissue>
    </source>
</reference>
<feature type="chain" id="PRO_5014133293" evidence="2">
    <location>
        <begin position="21"/>
        <end position="496"/>
    </location>
</feature>
<dbReference type="InterPro" id="IPR045897">
    <property type="entry name" value="BPI/LBP_pln"/>
</dbReference>
<dbReference type="Pfam" id="PF02886">
    <property type="entry name" value="LBP_BPI_CETP_C"/>
    <property type="match status" value="1"/>
</dbReference>
<name>A0A2I0AXQ9_9ASPA</name>
<dbReference type="Gene3D" id="3.15.10.10">
    <property type="entry name" value="Bactericidal permeability-increasing protein, domain 1"/>
    <property type="match status" value="1"/>
</dbReference>
<evidence type="ECO:0000259" key="4">
    <source>
        <dbReference type="SMART" id="SM00329"/>
    </source>
</evidence>
<dbReference type="GO" id="GO:0008289">
    <property type="term" value="F:lipid binding"/>
    <property type="evidence" value="ECO:0007669"/>
    <property type="project" value="InterPro"/>
</dbReference>
<dbReference type="OrthoDB" id="10255543at2759"/>
<dbReference type="Pfam" id="PF01273">
    <property type="entry name" value="LBP_BPI_CETP"/>
    <property type="match status" value="1"/>
</dbReference>
<evidence type="ECO:0000256" key="2">
    <source>
        <dbReference type="SAM" id="SignalP"/>
    </source>
</evidence>